<proteinExistence type="predicted"/>
<evidence type="ECO:0000256" key="1">
    <source>
        <dbReference type="SAM" id="MobiDB-lite"/>
    </source>
</evidence>
<dbReference type="AlphaFoldDB" id="A0A2I0KKV0"/>
<gene>
    <name evidence="2" type="ORF">CRG98_010457</name>
</gene>
<dbReference type="EMBL" id="PGOL01000521">
    <property type="protein sequence ID" value="PKI69142.1"/>
    <property type="molecule type" value="Genomic_DNA"/>
</dbReference>
<name>A0A2I0KKV0_PUNGR</name>
<reference evidence="2 3" key="1">
    <citation type="submission" date="2017-11" db="EMBL/GenBank/DDBJ databases">
        <title>De-novo sequencing of pomegranate (Punica granatum L.) genome.</title>
        <authorList>
            <person name="Akparov Z."/>
            <person name="Amiraslanov A."/>
            <person name="Hajiyeva S."/>
            <person name="Abbasov M."/>
            <person name="Kaur K."/>
            <person name="Hamwieh A."/>
            <person name="Solovyev V."/>
            <person name="Salamov A."/>
            <person name="Braich B."/>
            <person name="Kosarev P."/>
            <person name="Mahmoud A."/>
            <person name="Hajiyev E."/>
            <person name="Babayeva S."/>
            <person name="Izzatullayeva V."/>
            <person name="Mammadov A."/>
            <person name="Mammadov A."/>
            <person name="Sharifova S."/>
            <person name="Ojaghi J."/>
            <person name="Eynullazada K."/>
            <person name="Bayramov B."/>
            <person name="Abdulazimova A."/>
            <person name="Shahmuradov I."/>
        </authorList>
    </citation>
    <scope>NUCLEOTIDE SEQUENCE [LARGE SCALE GENOMIC DNA]</scope>
    <source>
        <strain evidence="3">cv. AG2017</strain>
        <tissue evidence="2">Leaf</tissue>
    </source>
</reference>
<organism evidence="2 3">
    <name type="scientific">Punica granatum</name>
    <name type="common">Pomegranate</name>
    <dbReference type="NCBI Taxonomy" id="22663"/>
    <lineage>
        <taxon>Eukaryota</taxon>
        <taxon>Viridiplantae</taxon>
        <taxon>Streptophyta</taxon>
        <taxon>Embryophyta</taxon>
        <taxon>Tracheophyta</taxon>
        <taxon>Spermatophyta</taxon>
        <taxon>Magnoliopsida</taxon>
        <taxon>eudicotyledons</taxon>
        <taxon>Gunneridae</taxon>
        <taxon>Pentapetalae</taxon>
        <taxon>rosids</taxon>
        <taxon>malvids</taxon>
        <taxon>Myrtales</taxon>
        <taxon>Lythraceae</taxon>
        <taxon>Punica</taxon>
    </lineage>
</organism>
<feature type="region of interest" description="Disordered" evidence="1">
    <location>
        <begin position="1"/>
        <end position="24"/>
    </location>
</feature>
<evidence type="ECO:0000313" key="2">
    <source>
        <dbReference type="EMBL" id="PKI69142.1"/>
    </source>
</evidence>
<sequence length="119" mass="13265">MATHSHACPSRILGKVDTPKPRDPKARIRALTRVHIQVRIAVQARARSVRFARGPMPQTVAHEFNAQCTSSVRNLSAEWGIAPSHRLAPSSVYVEDNLDRMRESRLDNHPGARPISQLS</sequence>
<accession>A0A2I0KKV0</accession>
<evidence type="ECO:0000313" key="3">
    <source>
        <dbReference type="Proteomes" id="UP000233551"/>
    </source>
</evidence>
<comment type="caution">
    <text evidence="2">The sequence shown here is derived from an EMBL/GenBank/DDBJ whole genome shotgun (WGS) entry which is preliminary data.</text>
</comment>
<dbReference type="Proteomes" id="UP000233551">
    <property type="component" value="Unassembled WGS sequence"/>
</dbReference>
<keyword evidence="3" id="KW-1185">Reference proteome</keyword>
<protein>
    <submittedName>
        <fullName evidence="2">Uncharacterized protein</fullName>
    </submittedName>
</protein>